<dbReference type="Pfam" id="PF00535">
    <property type="entry name" value="Glycos_transf_2"/>
    <property type="match status" value="1"/>
</dbReference>
<sequence length="316" mass="35733">MDAKVSLIIPAYNAGGYIERALASVENQTQKPDEVIVIDDGSTDDTAARVIEFSAKSTLNITFEKQENKGPGAARNLGIKKSVGEIIAFLDADDIVYPDFLKQVVWGLRQHAHWIACFSDRDIVDINGRPTSKDLDHPKFRTIQKKDLGNGFAELTDNSLFSKMLEGSVIPMTIACRREHVEAIAGFDEDIWLGQDKIFMLKLIKRGTFGYAVNSLGTWQRHDKNLTHESNSLRRFPYSDLGLQRLLDTRDRLGLTAEELTQIKTTQAKLATQWVYAASNKHAAETFPLAYRLFRERRISFGCLIKCTLRYFVRSI</sequence>
<comment type="caution">
    <text evidence="2">The sequence shown here is derived from an EMBL/GenBank/DDBJ whole genome shotgun (WGS) entry which is preliminary data.</text>
</comment>
<evidence type="ECO:0000313" key="2">
    <source>
        <dbReference type="EMBL" id="TPG04652.1"/>
    </source>
</evidence>
<name>A0A502BVY9_9GAMM</name>
<dbReference type="CDD" id="cd00761">
    <property type="entry name" value="Glyco_tranf_GTA_type"/>
    <property type="match status" value="1"/>
</dbReference>
<dbReference type="EMBL" id="RCZO01000012">
    <property type="protein sequence ID" value="TPG04652.1"/>
    <property type="molecule type" value="Genomic_DNA"/>
</dbReference>
<dbReference type="InterPro" id="IPR001173">
    <property type="entry name" value="Glyco_trans_2-like"/>
</dbReference>
<proteinExistence type="predicted"/>
<evidence type="ECO:0000259" key="1">
    <source>
        <dbReference type="Pfam" id="PF00535"/>
    </source>
</evidence>
<keyword evidence="2" id="KW-0808">Transferase</keyword>
<reference evidence="2 3" key="1">
    <citation type="journal article" date="2019" name="Environ. Microbiol.">
        <title>Species interactions and distinct microbial communities in high Arctic permafrost affected cryosols are associated with the CH4 and CO2 gas fluxes.</title>
        <authorList>
            <person name="Altshuler I."/>
            <person name="Hamel J."/>
            <person name="Turney S."/>
            <person name="Magnuson E."/>
            <person name="Levesque R."/>
            <person name="Greer C."/>
            <person name="Whyte L.G."/>
        </authorList>
    </citation>
    <scope>NUCLEOTIDE SEQUENCE [LARGE SCALE GENOMIC DNA]</scope>
    <source>
        <strain evidence="2 3">S13Y</strain>
    </source>
</reference>
<dbReference type="PANTHER" id="PTHR43685">
    <property type="entry name" value="GLYCOSYLTRANSFERASE"/>
    <property type="match status" value="1"/>
</dbReference>
<evidence type="ECO:0000313" key="3">
    <source>
        <dbReference type="Proteomes" id="UP000319486"/>
    </source>
</evidence>
<organism evidence="2 3">
    <name type="scientific">Rhodanobacter glycinis</name>
    <dbReference type="NCBI Taxonomy" id="582702"/>
    <lineage>
        <taxon>Bacteria</taxon>
        <taxon>Pseudomonadati</taxon>
        <taxon>Pseudomonadota</taxon>
        <taxon>Gammaproteobacteria</taxon>
        <taxon>Lysobacterales</taxon>
        <taxon>Rhodanobacteraceae</taxon>
        <taxon>Rhodanobacter</taxon>
    </lineage>
</organism>
<dbReference type="InterPro" id="IPR029044">
    <property type="entry name" value="Nucleotide-diphossugar_trans"/>
</dbReference>
<keyword evidence="3" id="KW-1185">Reference proteome</keyword>
<dbReference type="GO" id="GO:0016740">
    <property type="term" value="F:transferase activity"/>
    <property type="evidence" value="ECO:0007669"/>
    <property type="project" value="UniProtKB-KW"/>
</dbReference>
<accession>A0A502BVY9</accession>
<dbReference type="Gene3D" id="3.90.550.10">
    <property type="entry name" value="Spore Coat Polysaccharide Biosynthesis Protein SpsA, Chain A"/>
    <property type="match status" value="1"/>
</dbReference>
<dbReference type="AlphaFoldDB" id="A0A502BVY9"/>
<gene>
    <name evidence="2" type="ORF">EAH88_17085</name>
</gene>
<protein>
    <submittedName>
        <fullName evidence="2">Glycosyltransferase family 2 protein</fullName>
    </submittedName>
</protein>
<dbReference type="SUPFAM" id="SSF53448">
    <property type="entry name" value="Nucleotide-diphospho-sugar transferases"/>
    <property type="match status" value="1"/>
</dbReference>
<dbReference type="Proteomes" id="UP000319486">
    <property type="component" value="Unassembled WGS sequence"/>
</dbReference>
<dbReference type="InterPro" id="IPR050834">
    <property type="entry name" value="Glycosyltransf_2"/>
</dbReference>
<feature type="domain" description="Glycosyltransferase 2-like" evidence="1">
    <location>
        <begin position="6"/>
        <end position="163"/>
    </location>
</feature>
<dbReference type="RefSeq" id="WP_140655227.1">
    <property type="nucleotide sequence ID" value="NZ_RCZO01000012.1"/>
</dbReference>
<dbReference type="PANTHER" id="PTHR43685:SF2">
    <property type="entry name" value="GLYCOSYLTRANSFERASE 2-LIKE DOMAIN-CONTAINING PROTEIN"/>
    <property type="match status" value="1"/>
</dbReference>